<keyword evidence="5 12" id="KW-0812">Transmembrane</keyword>
<protein>
    <submittedName>
        <fullName evidence="14">Alkane 1-monooxygenase</fullName>
    </submittedName>
</protein>
<evidence type="ECO:0000256" key="7">
    <source>
        <dbReference type="ARBA" id="ARBA00022989"/>
    </source>
</evidence>
<dbReference type="InterPro" id="IPR033885">
    <property type="entry name" value="AlkB/XylM"/>
</dbReference>
<keyword evidence="10 14" id="KW-0503">Monooxygenase</keyword>
<evidence type="ECO:0000256" key="3">
    <source>
        <dbReference type="ARBA" id="ARBA00022475"/>
    </source>
</evidence>
<sequence>MKDLKYLAAFSIPTVAFLGLYFQGYWVWATPVFAFVCIPVLELIFPVDTENLSKEAVDSQLKKRLFDWLLYLNLPIVFGLVIFGLFTVLNSTLETYEFVGLIFSVGIVLGVNGINVGHELGHRQSTSERFIGKALLLPSFYMHFYIEHNYGHHLHAATPEDPATARYNQSVYSFWLTSTVRQYFSAWRIQKKLLENNNQPFFSVKNDMLWYTIFQLSYLLVVFFLFSMTGLVFALASGVVGFVLLETVNYIEHYGLLRLKTKSGRYERVREMHSWNSNHVIGRIVLYELTRHSDHHYKSSKKYQILDCHDESPQMPYGYPTSMVLAMFPPLWFKVMNKRVPREMVLN</sequence>
<keyword evidence="7 12" id="KW-1133">Transmembrane helix</keyword>
<gene>
    <name evidence="14" type="ORF">SAMN05444148_1017</name>
</gene>
<dbReference type="PANTHER" id="PTHR38674">
    <property type="entry name" value="ALKANE 1-MONOOXYGENASE 1"/>
    <property type="match status" value="1"/>
</dbReference>
<evidence type="ECO:0000256" key="12">
    <source>
        <dbReference type="SAM" id="Phobius"/>
    </source>
</evidence>
<dbReference type="GO" id="GO:0004497">
    <property type="term" value="F:monooxygenase activity"/>
    <property type="evidence" value="ECO:0007669"/>
    <property type="project" value="UniProtKB-KW"/>
</dbReference>
<proteinExistence type="inferred from homology"/>
<evidence type="ECO:0000256" key="1">
    <source>
        <dbReference type="ARBA" id="ARBA00004429"/>
    </source>
</evidence>
<comment type="similarity">
    <text evidence="2">Belongs to the fatty acid desaturase type 1 family. AlkB subfamily.</text>
</comment>
<dbReference type="GO" id="GO:0006629">
    <property type="term" value="P:lipid metabolic process"/>
    <property type="evidence" value="ECO:0007669"/>
    <property type="project" value="InterPro"/>
</dbReference>
<evidence type="ECO:0000256" key="2">
    <source>
        <dbReference type="ARBA" id="ARBA00010823"/>
    </source>
</evidence>
<keyword evidence="15" id="KW-1185">Reference proteome</keyword>
<evidence type="ECO:0000256" key="8">
    <source>
        <dbReference type="ARBA" id="ARBA00023002"/>
    </source>
</evidence>
<dbReference type="PANTHER" id="PTHR38674:SF1">
    <property type="entry name" value="ALKANE 1-MONOOXYGENASE 1"/>
    <property type="match status" value="1"/>
</dbReference>
<feature type="transmembrane region" description="Helical" evidence="12">
    <location>
        <begin position="68"/>
        <end position="86"/>
    </location>
</feature>
<dbReference type="OrthoDB" id="4759734at2"/>
<dbReference type="GO" id="GO:0046872">
    <property type="term" value="F:metal ion binding"/>
    <property type="evidence" value="ECO:0007669"/>
    <property type="project" value="UniProtKB-KW"/>
</dbReference>
<accession>A0A1M5MW84</accession>
<dbReference type="InterPro" id="IPR005804">
    <property type="entry name" value="FA_desaturase_dom"/>
</dbReference>
<dbReference type="STRING" id="1089305.SAMN05444148_1017"/>
<name>A0A1M5MW84_9FLAO</name>
<keyword evidence="4" id="KW-0997">Cell inner membrane</keyword>
<evidence type="ECO:0000256" key="5">
    <source>
        <dbReference type="ARBA" id="ARBA00022692"/>
    </source>
</evidence>
<evidence type="ECO:0000256" key="11">
    <source>
        <dbReference type="ARBA" id="ARBA00023136"/>
    </source>
</evidence>
<feature type="transmembrane region" description="Helical" evidence="12">
    <location>
        <begin position="28"/>
        <end position="47"/>
    </location>
</feature>
<evidence type="ECO:0000256" key="6">
    <source>
        <dbReference type="ARBA" id="ARBA00022723"/>
    </source>
</evidence>
<evidence type="ECO:0000313" key="15">
    <source>
        <dbReference type="Proteomes" id="UP000184522"/>
    </source>
</evidence>
<reference evidence="15" key="1">
    <citation type="submission" date="2016-11" db="EMBL/GenBank/DDBJ databases">
        <authorList>
            <person name="Varghese N."/>
            <person name="Submissions S."/>
        </authorList>
    </citation>
    <scope>NUCLEOTIDE SEQUENCE [LARGE SCALE GENOMIC DNA]</scope>
    <source>
        <strain evidence="15">DSM 25330</strain>
    </source>
</reference>
<dbReference type="Proteomes" id="UP000184522">
    <property type="component" value="Unassembled WGS sequence"/>
</dbReference>
<evidence type="ECO:0000256" key="9">
    <source>
        <dbReference type="ARBA" id="ARBA00023004"/>
    </source>
</evidence>
<feature type="domain" description="Fatty acid desaturase" evidence="13">
    <location>
        <begin position="100"/>
        <end position="306"/>
    </location>
</feature>
<evidence type="ECO:0000313" key="14">
    <source>
        <dbReference type="EMBL" id="SHG81586.1"/>
    </source>
</evidence>
<dbReference type="RefSeq" id="WP_073083862.1">
    <property type="nucleotide sequence ID" value="NZ_FQWS01000001.1"/>
</dbReference>
<evidence type="ECO:0000256" key="4">
    <source>
        <dbReference type="ARBA" id="ARBA00022519"/>
    </source>
</evidence>
<keyword evidence="6" id="KW-0479">Metal-binding</keyword>
<keyword evidence="11 12" id="KW-0472">Membrane</keyword>
<evidence type="ECO:0000259" key="13">
    <source>
        <dbReference type="Pfam" id="PF00487"/>
    </source>
</evidence>
<dbReference type="Pfam" id="PF00487">
    <property type="entry name" value="FA_desaturase"/>
    <property type="match status" value="1"/>
</dbReference>
<dbReference type="GO" id="GO:0005886">
    <property type="term" value="C:plasma membrane"/>
    <property type="evidence" value="ECO:0007669"/>
    <property type="project" value="UniProtKB-SubCell"/>
</dbReference>
<dbReference type="CDD" id="cd03512">
    <property type="entry name" value="Alkane-hydroxylase"/>
    <property type="match status" value="1"/>
</dbReference>
<keyword evidence="8" id="KW-0560">Oxidoreductase</keyword>
<evidence type="ECO:0000256" key="10">
    <source>
        <dbReference type="ARBA" id="ARBA00023033"/>
    </source>
</evidence>
<dbReference type="AlphaFoldDB" id="A0A1M5MW84"/>
<keyword evidence="3" id="KW-1003">Cell membrane</keyword>
<keyword evidence="9" id="KW-0408">Iron</keyword>
<dbReference type="EMBL" id="FQWS01000001">
    <property type="protein sequence ID" value="SHG81586.1"/>
    <property type="molecule type" value="Genomic_DNA"/>
</dbReference>
<feature type="transmembrane region" description="Helical" evidence="12">
    <location>
        <begin position="98"/>
        <end position="118"/>
    </location>
</feature>
<organism evidence="14 15">
    <name type="scientific">Winogradskyella jejuensis</name>
    <dbReference type="NCBI Taxonomy" id="1089305"/>
    <lineage>
        <taxon>Bacteria</taxon>
        <taxon>Pseudomonadati</taxon>
        <taxon>Bacteroidota</taxon>
        <taxon>Flavobacteriia</taxon>
        <taxon>Flavobacteriales</taxon>
        <taxon>Flavobacteriaceae</taxon>
        <taxon>Winogradskyella</taxon>
    </lineage>
</organism>
<comment type="subcellular location">
    <subcellularLocation>
        <location evidence="1">Cell inner membrane</location>
        <topology evidence="1">Multi-pass membrane protein</topology>
    </subcellularLocation>
</comment>